<dbReference type="GeneID" id="107960601"/>
<gene>
    <name evidence="3" type="primary">LOC107960601</name>
</gene>
<name>A0A1U8PMK8_GOSHI</name>
<dbReference type="OrthoDB" id="1749346at2759"/>
<organism evidence="2 3">
    <name type="scientific">Gossypium hirsutum</name>
    <name type="common">Upland cotton</name>
    <name type="synonym">Gossypium mexicanum</name>
    <dbReference type="NCBI Taxonomy" id="3635"/>
    <lineage>
        <taxon>Eukaryota</taxon>
        <taxon>Viridiplantae</taxon>
        <taxon>Streptophyta</taxon>
        <taxon>Embryophyta</taxon>
        <taxon>Tracheophyta</taxon>
        <taxon>Spermatophyta</taxon>
        <taxon>Magnoliopsida</taxon>
        <taxon>eudicotyledons</taxon>
        <taxon>Gunneridae</taxon>
        <taxon>Pentapetalae</taxon>
        <taxon>rosids</taxon>
        <taxon>malvids</taxon>
        <taxon>Malvales</taxon>
        <taxon>Malvaceae</taxon>
        <taxon>Malvoideae</taxon>
        <taxon>Gossypium</taxon>
    </lineage>
</organism>
<dbReference type="KEGG" id="ghi:107960601"/>
<reference evidence="2" key="1">
    <citation type="journal article" date="2020" name="Nat. Genet.">
        <title>Genomic diversifications of five Gossypium allopolyploid species and their impact on cotton improvement.</title>
        <authorList>
            <person name="Chen Z.J."/>
            <person name="Sreedasyam A."/>
            <person name="Ando A."/>
            <person name="Song Q."/>
            <person name="De Santiago L.M."/>
            <person name="Hulse-Kemp A.M."/>
            <person name="Ding M."/>
            <person name="Ye W."/>
            <person name="Kirkbride R.C."/>
            <person name="Jenkins J."/>
            <person name="Plott C."/>
            <person name="Lovell J."/>
            <person name="Lin Y.M."/>
            <person name="Vaughn R."/>
            <person name="Liu B."/>
            <person name="Simpson S."/>
            <person name="Scheffler B.E."/>
            <person name="Wen L."/>
            <person name="Saski C.A."/>
            <person name="Grover C.E."/>
            <person name="Hu G."/>
            <person name="Conover J.L."/>
            <person name="Carlson J.W."/>
            <person name="Shu S."/>
            <person name="Boston L.B."/>
            <person name="Williams M."/>
            <person name="Peterson D.G."/>
            <person name="McGee K."/>
            <person name="Jones D.C."/>
            <person name="Wendel J.F."/>
            <person name="Stelly D.M."/>
            <person name="Grimwood J."/>
            <person name="Schmutz J."/>
        </authorList>
    </citation>
    <scope>NUCLEOTIDE SEQUENCE [LARGE SCALE GENOMIC DNA]</scope>
    <source>
        <strain evidence="2">cv. TM-1</strain>
    </source>
</reference>
<evidence type="ECO:0000313" key="2">
    <source>
        <dbReference type="Proteomes" id="UP000818029"/>
    </source>
</evidence>
<dbReference type="Pfam" id="PF07727">
    <property type="entry name" value="RVT_2"/>
    <property type="match status" value="1"/>
</dbReference>
<keyword evidence="2" id="KW-1185">Reference proteome</keyword>
<dbReference type="PaxDb" id="3635-A0A1U8PMK8"/>
<dbReference type="STRING" id="3635.A0A1U8PMK8"/>
<dbReference type="InterPro" id="IPR013103">
    <property type="entry name" value="RVT_2"/>
</dbReference>
<accession>A0A1U8PMK8</accession>
<sequence>MDFDDVSVKGTKLINEVYERVDIAIIEPTSYKEPEALQDWKEAMLDGMDMIHKNQTWELVERLVHKIVIGVKWAFKAKHYADGTLNKLKAEGFSQKYDVDYFETFAPVARLDIIKLLLALVAQRQ</sequence>
<dbReference type="AlphaFoldDB" id="A0A1U8PMK8"/>
<evidence type="ECO:0000259" key="1">
    <source>
        <dbReference type="Pfam" id="PF07727"/>
    </source>
</evidence>
<reference evidence="3" key="2">
    <citation type="submission" date="2025-08" db="UniProtKB">
        <authorList>
            <consortium name="RefSeq"/>
        </authorList>
    </citation>
    <scope>IDENTIFICATION</scope>
</reference>
<proteinExistence type="predicted"/>
<evidence type="ECO:0000313" key="3">
    <source>
        <dbReference type="RefSeq" id="XP_016752410.1"/>
    </source>
</evidence>
<dbReference type="Proteomes" id="UP000818029">
    <property type="component" value="Chromosome A05"/>
</dbReference>
<protein>
    <submittedName>
        <fullName evidence="3">Uncharacterized mitochondrial protein AtMg00820-like</fullName>
    </submittedName>
</protein>
<dbReference type="RefSeq" id="XP_016752410.1">
    <property type="nucleotide sequence ID" value="XM_016896921.1"/>
</dbReference>
<feature type="domain" description="Reverse transcriptase Ty1/copia-type" evidence="1">
    <location>
        <begin position="54"/>
        <end position="124"/>
    </location>
</feature>